<evidence type="ECO:0000313" key="2">
    <source>
        <dbReference type="EMBL" id="HIT99347.1"/>
    </source>
</evidence>
<dbReference type="Proteomes" id="UP000824159">
    <property type="component" value="Unassembled WGS sequence"/>
</dbReference>
<feature type="transmembrane region" description="Helical" evidence="1">
    <location>
        <begin position="190"/>
        <end position="208"/>
    </location>
</feature>
<evidence type="ECO:0000313" key="3">
    <source>
        <dbReference type="Proteomes" id="UP000824159"/>
    </source>
</evidence>
<dbReference type="AlphaFoldDB" id="A0A9D1KUT6"/>
<accession>A0A9D1KUT6</accession>
<keyword evidence="1" id="KW-1133">Transmembrane helix</keyword>
<sequence length="242" mass="26778">MDVKIVRLHSAVKVIGAVGIITALIVTAVSVITGELGFIAVALIFAVLGGMLFLAYKRQYIVFAEEEIIAAYILRKKVHISYEDIGCIILADMANRTCFNIADKNYRCLLAVDSMMSAGFLKAFFESPAADTDIIDIGEFIEEGKDVAPYINALTRAQLSYYRKSAGIDDAIDEFYDLNTDTDIEKSRKLLKAVGWILIGADVLAFIIGGIPMIIIYITAAVVPYCIYVKYYPYVFFETVSK</sequence>
<reference evidence="2" key="1">
    <citation type="submission" date="2020-10" db="EMBL/GenBank/DDBJ databases">
        <authorList>
            <person name="Gilroy R."/>
        </authorList>
    </citation>
    <scope>NUCLEOTIDE SEQUENCE</scope>
    <source>
        <strain evidence="2">CHK176-22527</strain>
    </source>
</reference>
<protein>
    <submittedName>
        <fullName evidence="2">Uncharacterized protein</fullName>
    </submittedName>
</protein>
<feature type="non-terminal residue" evidence="2">
    <location>
        <position position="242"/>
    </location>
</feature>
<keyword evidence="1" id="KW-0812">Transmembrane</keyword>
<feature type="transmembrane region" description="Helical" evidence="1">
    <location>
        <begin position="38"/>
        <end position="56"/>
    </location>
</feature>
<organism evidence="2 3">
    <name type="scientific">Candidatus Allocopromorpha excrementavium</name>
    <dbReference type="NCBI Taxonomy" id="2840741"/>
    <lineage>
        <taxon>Bacteria</taxon>
        <taxon>Bacillati</taxon>
        <taxon>Bacillota</taxon>
        <taxon>Clostridia</taxon>
        <taxon>Eubacteriales</taxon>
        <taxon>Eubacteriaceae</taxon>
        <taxon>Eubacteriaceae incertae sedis</taxon>
        <taxon>Candidatus Allocopromorpha</taxon>
    </lineage>
</organism>
<reference evidence="2" key="2">
    <citation type="journal article" date="2021" name="PeerJ">
        <title>Extensive microbial diversity within the chicken gut microbiome revealed by metagenomics and culture.</title>
        <authorList>
            <person name="Gilroy R."/>
            <person name="Ravi A."/>
            <person name="Getino M."/>
            <person name="Pursley I."/>
            <person name="Horton D.L."/>
            <person name="Alikhan N.F."/>
            <person name="Baker D."/>
            <person name="Gharbi K."/>
            <person name="Hall N."/>
            <person name="Watson M."/>
            <person name="Adriaenssens E.M."/>
            <person name="Foster-Nyarko E."/>
            <person name="Jarju S."/>
            <person name="Secka A."/>
            <person name="Antonio M."/>
            <person name="Oren A."/>
            <person name="Chaudhuri R.R."/>
            <person name="La Ragione R."/>
            <person name="Hildebrand F."/>
            <person name="Pallen M.J."/>
        </authorList>
    </citation>
    <scope>NUCLEOTIDE SEQUENCE</scope>
    <source>
        <strain evidence="2">CHK176-22527</strain>
    </source>
</reference>
<keyword evidence="1" id="KW-0472">Membrane</keyword>
<comment type="caution">
    <text evidence="2">The sequence shown here is derived from an EMBL/GenBank/DDBJ whole genome shotgun (WGS) entry which is preliminary data.</text>
</comment>
<proteinExistence type="predicted"/>
<evidence type="ECO:0000256" key="1">
    <source>
        <dbReference type="SAM" id="Phobius"/>
    </source>
</evidence>
<name>A0A9D1KUT6_9FIRM</name>
<dbReference type="EMBL" id="DVLX01000039">
    <property type="protein sequence ID" value="HIT99347.1"/>
    <property type="molecule type" value="Genomic_DNA"/>
</dbReference>
<feature type="transmembrane region" description="Helical" evidence="1">
    <location>
        <begin position="12"/>
        <end position="32"/>
    </location>
</feature>
<gene>
    <name evidence="2" type="ORF">IAD12_03730</name>
</gene>